<dbReference type="GO" id="GO:0070403">
    <property type="term" value="F:NAD+ binding"/>
    <property type="evidence" value="ECO:0007669"/>
    <property type="project" value="InterPro"/>
</dbReference>
<keyword evidence="2" id="KW-0808">Transferase</keyword>
<evidence type="ECO:0000313" key="7">
    <source>
        <dbReference type="Proteomes" id="UP000803884"/>
    </source>
</evidence>
<sequence length="279" mass="31395">MALVGVNFAEAREVLERARNILILLGAGLSAPSGIPTFQETWENRDPRDMANASFFHQDPVTSWRFYEDRRQKALRAEPNAGHKAIAQFASRNERVFTITQNIDELSNRSGHPSPRLVSLHGSLFDVKCSSQDCDYFTTNHSAEPIFFKSVLRELEEGTDVECATQLQQAEIPLCPSCKNGLLRPGVVWFGDKLPSECLGRIDRWFNSVERIDLVMVVGTQALVQPAASYIHQSAEKGARVMHFNKDALRPEQEDELDEIDLFVQGDVAESLPFLLNYT</sequence>
<proteinExistence type="inferred from homology"/>
<dbReference type="InterPro" id="IPR029035">
    <property type="entry name" value="DHS-like_NAD/FAD-binding_dom"/>
</dbReference>
<feature type="active site" description="Proton acceptor" evidence="4">
    <location>
        <position position="121"/>
    </location>
</feature>
<feature type="binding site" evidence="4">
    <location>
        <position position="129"/>
    </location>
    <ligand>
        <name>Zn(2+)</name>
        <dbReference type="ChEBI" id="CHEBI:29105"/>
    </ligand>
</feature>
<evidence type="ECO:0000256" key="4">
    <source>
        <dbReference type="PROSITE-ProRule" id="PRU00236"/>
    </source>
</evidence>
<dbReference type="InterPro" id="IPR050134">
    <property type="entry name" value="NAD-dep_sirtuin_deacylases"/>
</dbReference>
<dbReference type="GO" id="GO:0046872">
    <property type="term" value="F:metal ion binding"/>
    <property type="evidence" value="ECO:0007669"/>
    <property type="project" value="UniProtKB-KW"/>
</dbReference>
<dbReference type="PANTHER" id="PTHR11085:SF10">
    <property type="entry name" value="NAD-DEPENDENT PROTEIN DEACYLASE SIRTUIN-5, MITOCHONDRIAL-RELATED"/>
    <property type="match status" value="1"/>
</dbReference>
<dbReference type="Proteomes" id="UP000803884">
    <property type="component" value="Unassembled WGS sequence"/>
</dbReference>
<keyword evidence="4" id="KW-0479">Metal-binding</keyword>
<dbReference type="AlphaFoldDB" id="A0AB34KJP9"/>
<dbReference type="Gene3D" id="3.40.50.1220">
    <property type="entry name" value="TPP-binding domain"/>
    <property type="match status" value="1"/>
</dbReference>
<evidence type="ECO:0000256" key="3">
    <source>
        <dbReference type="ARBA" id="ARBA00023027"/>
    </source>
</evidence>
<dbReference type="EMBL" id="JAAQHG020000038">
    <property type="protein sequence ID" value="KAL1583189.1"/>
    <property type="molecule type" value="Genomic_DNA"/>
</dbReference>
<dbReference type="GeneID" id="96009426"/>
<dbReference type="Pfam" id="PF02146">
    <property type="entry name" value="SIR2"/>
    <property type="match status" value="1"/>
</dbReference>
<evidence type="ECO:0000259" key="5">
    <source>
        <dbReference type="PROSITE" id="PS50305"/>
    </source>
</evidence>
<organism evidence="6 7">
    <name type="scientific">Cladosporium halotolerans</name>
    <dbReference type="NCBI Taxonomy" id="1052096"/>
    <lineage>
        <taxon>Eukaryota</taxon>
        <taxon>Fungi</taxon>
        <taxon>Dikarya</taxon>
        <taxon>Ascomycota</taxon>
        <taxon>Pezizomycotina</taxon>
        <taxon>Dothideomycetes</taxon>
        <taxon>Dothideomycetidae</taxon>
        <taxon>Cladosporiales</taxon>
        <taxon>Cladosporiaceae</taxon>
        <taxon>Cladosporium</taxon>
    </lineage>
</organism>
<dbReference type="InterPro" id="IPR003000">
    <property type="entry name" value="Sirtuin"/>
</dbReference>
<feature type="binding site" evidence="4">
    <location>
        <position position="178"/>
    </location>
    <ligand>
        <name>Zn(2+)</name>
        <dbReference type="ChEBI" id="CHEBI:29105"/>
    </ligand>
</feature>
<accession>A0AB34KJP9</accession>
<dbReference type="PANTHER" id="PTHR11085">
    <property type="entry name" value="NAD-DEPENDENT PROTEIN DEACYLASE SIRTUIN-5, MITOCHONDRIAL-RELATED"/>
    <property type="match status" value="1"/>
</dbReference>
<evidence type="ECO:0000256" key="2">
    <source>
        <dbReference type="ARBA" id="ARBA00022679"/>
    </source>
</evidence>
<dbReference type="SUPFAM" id="SSF52467">
    <property type="entry name" value="DHS-like NAD/FAD-binding domain"/>
    <property type="match status" value="1"/>
</dbReference>
<keyword evidence="7" id="KW-1185">Reference proteome</keyword>
<feature type="binding site" evidence="4">
    <location>
        <position position="134"/>
    </location>
    <ligand>
        <name>Zn(2+)</name>
        <dbReference type="ChEBI" id="CHEBI:29105"/>
    </ligand>
</feature>
<feature type="binding site" evidence="4">
    <location>
        <position position="175"/>
    </location>
    <ligand>
        <name>Zn(2+)</name>
        <dbReference type="ChEBI" id="CHEBI:29105"/>
    </ligand>
</feature>
<dbReference type="GO" id="GO:0017136">
    <property type="term" value="F:histone deacetylase activity, NAD-dependent"/>
    <property type="evidence" value="ECO:0007669"/>
    <property type="project" value="TreeGrafter"/>
</dbReference>
<reference evidence="6 7" key="1">
    <citation type="journal article" date="2020" name="Microbiol. Resour. Announc.">
        <title>Draft Genome Sequence of a Cladosporium Species Isolated from the Mesophotic Ascidian Didemnum maculosum.</title>
        <authorList>
            <person name="Gioti A."/>
            <person name="Siaperas R."/>
            <person name="Nikolaivits E."/>
            <person name="Le Goff G."/>
            <person name="Ouazzani J."/>
            <person name="Kotoulas G."/>
            <person name="Topakas E."/>
        </authorList>
    </citation>
    <scope>NUCLEOTIDE SEQUENCE [LARGE SCALE GENOMIC DNA]</scope>
    <source>
        <strain evidence="6 7">TM138-S3</strain>
    </source>
</reference>
<keyword evidence="4" id="KW-0862">Zinc</keyword>
<name>A0AB34KJP9_9PEZI</name>
<gene>
    <name evidence="6" type="ORF">WHR41_07984</name>
</gene>
<dbReference type="Gene3D" id="3.30.1600.10">
    <property type="entry name" value="SIR2/SIRT2 'Small Domain"/>
    <property type="match status" value="1"/>
</dbReference>
<dbReference type="InterPro" id="IPR026590">
    <property type="entry name" value="Ssirtuin_cat_dom"/>
</dbReference>
<dbReference type="PROSITE" id="PS50305">
    <property type="entry name" value="SIRTUIN"/>
    <property type="match status" value="1"/>
</dbReference>
<protein>
    <recommendedName>
        <fullName evidence="5">Deacetylase sirtuin-type domain-containing protein</fullName>
    </recommendedName>
</protein>
<keyword evidence="3" id="KW-0520">NAD</keyword>
<dbReference type="RefSeq" id="XP_069226296.1">
    <property type="nucleotide sequence ID" value="XM_069376588.1"/>
</dbReference>
<evidence type="ECO:0000256" key="1">
    <source>
        <dbReference type="ARBA" id="ARBA00006924"/>
    </source>
</evidence>
<dbReference type="InterPro" id="IPR026591">
    <property type="entry name" value="Sirtuin_cat_small_dom_sf"/>
</dbReference>
<dbReference type="GO" id="GO:0005634">
    <property type="term" value="C:nucleus"/>
    <property type="evidence" value="ECO:0007669"/>
    <property type="project" value="TreeGrafter"/>
</dbReference>
<comment type="caution">
    <text evidence="6">The sequence shown here is derived from an EMBL/GenBank/DDBJ whole genome shotgun (WGS) entry which is preliminary data.</text>
</comment>
<feature type="domain" description="Deacetylase sirtuin-type" evidence="5">
    <location>
        <begin position="1"/>
        <end position="279"/>
    </location>
</feature>
<evidence type="ECO:0000313" key="6">
    <source>
        <dbReference type="EMBL" id="KAL1583189.1"/>
    </source>
</evidence>
<comment type="similarity">
    <text evidence="1">Belongs to the sirtuin family. Class I subfamily.</text>
</comment>